<keyword evidence="6" id="KW-0408">Iron</keyword>
<keyword evidence="2" id="KW-0349">Heme</keyword>
<keyword evidence="5" id="KW-0249">Electron transport</keyword>
<dbReference type="InterPro" id="IPR054813">
    <property type="entry name" value="HmcA"/>
</dbReference>
<evidence type="ECO:0000256" key="6">
    <source>
        <dbReference type="ARBA" id="ARBA00023004"/>
    </source>
</evidence>
<dbReference type="SUPFAM" id="SSF48695">
    <property type="entry name" value="Multiheme cytochromes"/>
    <property type="match status" value="1"/>
</dbReference>
<dbReference type="EMBL" id="AP026709">
    <property type="protein sequence ID" value="BDQ35781.1"/>
    <property type="molecule type" value="Genomic_DNA"/>
</dbReference>
<evidence type="ECO:0000256" key="2">
    <source>
        <dbReference type="ARBA" id="ARBA00022617"/>
    </source>
</evidence>
<dbReference type="Pfam" id="PF02085">
    <property type="entry name" value="Cytochrom_CIII"/>
    <property type="match status" value="3"/>
</dbReference>
<gene>
    <name evidence="8" type="primary">hmcA</name>
    <name evidence="8" type="ORF">SYK_01410</name>
</gene>
<keyword evidence="4" id="KW-0732">Signal</keyword>
<name>A0ABM8AW63_9BACT</name>
<dbReference type="InterPro" id="IPR036280">
    <property type="entry name" value="Multihaem_cyt_sf"/>
</dbReference>
<dbReference type="Gene3D" id="3.90.10.10">
    <property type="entry name" value="Cytochrome C3"/>
    <property type="match status" value="4"/>
</dbReference>
<evidence type="ECO:0000313" key="9">
    <source>
        <dbReference type="Proteomes" id="UP001317742"/>
    </source>
</evidence>
<keyword evidence="3" id="KW-0479">Metal-binding</keyword>
<keyword evidence="9" id="KW-1185">Reference proteome</keyword>
<feature type="domain" description="Class III cytochrome C" evidence="7">
    <location>
        <begin position="297"/>
        <end position="384"/>
    </location>
</feature>
<protein>
    <submittedName>
        <fullName evidence="8">High-molecular-weight cytochrome c</fullName>
    </submittedName>
</protein>
<feature type="domain" description="Class III cytochrome C" evidence="7">
    <location>
        <begin position="44"/>
        <end position="143"/>
    </location>
</feature>
<sequence length="535" mass="57781">MANGKRMLRFAAIMIALVGVLGFQMEAMGMLDTVEKATGTPDVIMIDTIAKLESLEQSAAVFEHDAHTKALKEQGMSCNSCHKKDAEGNMTLTFNRLEGEGQPELSASELKDIYHDGCISCHVESGDKGFKTGPMVGECRSCHQAKPEIVAERVEAGMDNTLHFIHWDSKIIPADAGEQTNCGACHTVYDETAKKEVYKKGEEDSWRYATVYSPEEMANLSTREVFHNQCVTCHQTLIEKKAERSGPVDCASCHEAKKVDAREAENAKTVKAMGELPRLPRKQPDAVLMMAKVEGPAPEKATGMAPVAFNHKLHESEVDTCNVCHVQGVNAPVDTSFKAMHDVTLDSSCVGCHAKEQKKPECAGCHAARPVSKANSEATCKSCHNAAQPAPGATKEVMQTEAVNLIASRPASQAMVAIEDIPETVTIGVISDKFEPSKMPHRKIVLSMAKGMKDSPLANTFHATPEAMCAGCHHNAPASVTPPKCASCHAKPFETDGKPGLKAAYHAQCMSCHTEMKLEKPAATNCVACHEKKAN</sequence>
<dbReference type="InterPro" id="IPR020942">
    <property type="entry name" value="Cyt_c_III_dom"/>
</dbReference>
<evidence type="ECO:0000256" key="1">
    <source>
        <dbReference type="ARBA" id="ARBA00022448"/>
    </source>
</evidence>
<evidence type="ECO:0000259" key="7">
    <source>
        <dbReference type="Pfam" id="PF02085"/>
    </source>
</evidence>
<evidence type="ECO:0000256" key="3">
    <source>
        <dbReference type="ARBA" id="ARBA00022723"/>
    </source>
</evidence>
<dbReference type="Proteomes" id="UP001317742">
    <property type="component" value="Chromosome"/>
</dbReference>
<keyword evidence="1" id="KW-0813">Transport</keyword>
<dbReference type="CDD" id="cd08168">
    <property type="entry name" value="Cytochrom_C3"/>
    <property type="match status" value="4"/>
</dbReference>
<organism evidence="8 9">
    <name type="scientific">Pseudodesulfovibrio nedwellii</name>
    <dbReference type="NCBI Taxonomy" id="2973072"/>
    <lineage>
        <taxon>Bacteria</taxon>
        <taxon>Pseudomonadati</taxon>
        <taxon>Thermodesulfobacteriota</taxon>
        <taxon>Desulfovibrionia</taxon>
        <taxon>Desulfovibrionales</taxon>
        <taxon>Desulfovibrionaceae</taxon>
    </lineage>
</organism>
<reference evidence="8 9" key="1">
    <citation type="submission" date="2022-08" db="EMBL/GenBank/DDBJ databases">
        <title>Genome Sequence of the sulphate-reducing bacterium, Pseudodesulfovibrio sp. SYK.</title>
        <authorList>
            <person name="Kondo R."/>
            <person name="Kataoka T."/>
        </authorList>
    </citation>
    <scope>NUCLEOTIDE SEQUENCE [LARGE SCALE GENOMIC DNA]</scope>
    <source>
        <strain evidence="8 9">SYK</strain>
    </source>
</reference>
<dbReference type="RefSeq" id="WP_281761714.1">
    <property type="nucleotide sequence ID" value="NZ_AP026709.1"/>
</dbReference>
<dbReference type="PANTHER" id="PTHR35038">
    <property type="entry name" value="DISSIMILATORY SULFITE REDUCTASE SIRA"/>
    <property type="match status" value="1"/>
</dbReference>
<evidence type="ECO:0000256" key="5">
    <source>
        <dbReference type="ARBA" id="ARBA00022982"/>
    </source>
</evidence>
<accession>A0ABM8AW63</accession>
<proteinExistence type="predicted"/>
<dbReference type="NCBIfam" id="NF045713">
    <property type="entry name" value="CxxCH_16_HmcA"/>
    <property type="match status" value="1"/>
</dbReference>
<evidence type="ECO:0000313" key="8">
    <source>
        <dbReference type="EMBL" id="BDQ35781.1"/>
    </source>
</evidence>
<feature type="domain" description="Class III cytochrome C" evidence="7">
    <location>
        <begin position="454"/>
        <end position="530"/>
    </location>
</feature>
<evidence type="ECO:0000256" key="4">
    <source>
        <dbReference type="ARBA" id="ARBA00022729"/>
    </source>
</evidence>
<dbReference type="InterPro" id="IPR051829">
    <property type="entry name" value="Multiheme_Cytochr_ET"/>
</dbReference>